<organism evidence="1 2">
    <name type="scientific">Amazona aestiva</name>
    <name type="common">Blue-fronted Amazon parrot</name>
    <dbReference type="NCBI Taxonomy" id="12930"/>
    <lineage>
        <taxon>Eukaryota</taxon>
        <taxon>Metazoa</taxon>
        <taxon>Chordata</taxon>
        <taxon>Craniata</taxon>
        <taxon>Vertebrata</taxon>
        <taxon>Euteleostomi</taxon>
        <taxon>Archelosauria</taxon>
        <taxon>Archosauria</taxon>
        <taxon>Dinosauria</taxon>
        <taxon>Saurischia</taxon>
        <taxon>Theropoda</taxon>
        <taxon>Coelurosauria</taxon>
        <taxon>Aves</taxon>
        <taxon>Neognathae</taxon>
        <taxon>Neoaves</taxon>
        <taxon>Telluraves</taxon>
        <taxon>Australaves</taxon>
        <taxon>Psittaciformes</taxon>
        <taxon>Psittacidae</taxon>
        <taxon>Amazona</taxon>
    </lineage>
</organism>
<dbReference type="Proteomes" id="UP000051836">
    <property type="component" value="Unassembled WGS sequence"/>
</dbReference>
<accession>A0A0Q3MB44</accession>
<proteinExistence type="predicted"/>
<sequence length="130" mass="14276">MVLEADAGGTGVDAAQRMDAVWVGVDAVRGVDEEWMGVDEDTTFRRLVCKRGECAVHAPGYWRPVPFIACNFEGIVSSAKMSRNVTVCIIMWTSPGNVWVVIMATSVKILACYPCSFQLEDNTESQKRGL</sequence>
<dbReference type="AlphaFoldDB" id="A0A0Q3MB44"/>
<evidence type="ECO:0000313" key="1">
    <source>
        <dbReference type="EMBL" id="KQK79885.1"/>
    </source>
</evidence>
<dbReference type="EMBL" id="LMAW01002562">
    <property type="protein sequence ID" value="KQK79885.1"/>
    <property type="molecule type" value="Genomic_DNA"/>
</dbReference>
<evidence type="ECO:0000313" key="2">
    <source>
        <dbReference type="Proteomes" id="UP000051836"/>
    </source>
</evidence>
<protein>
    <submittedName>
        <fullName evidence="1">Uncharacterized protein</fullName>
    </submittedName>
</protein>
<keyword evidence="2" id="KW-1185">Reference proteome</keyword>
<name>A0A0Q3MB44_AMAAE</name>
<comment type="caution">
    <text evidence="1">The sequence shown here is derived from an EMBL/GenBank/DDBJ whole genome shotgun (WGS) entry which is preliminary data.</text>
</comment>
<reference evidence="1 2" key="1">
    <citation type="submission" date="2015-10" db="EMBL/GenBank/DDBJ databases">
        <authorList>
            <person name="Gilbert D.G."/>
        </authorList>
    </citation>
    <scope>NUCLEOTIDE SEQUENCE [LARGE SCALE GENOMIC DNA]</scope>
    <source>
        <strain evidence="1">FVVF132</strain>
    </source>
</reference>
<gene>
    <name evidence="1" type="ORF">AAES_99821</name>
</gene>